<dbReference type="Proteomes" id="UP001603418">
    <property type="component" value="Unassembled WGS sequence"/>
</dbReference>
<reference evidence="1 2" key="1">
    <citation type="submission" date="2024-10" db="EMBL/GenBank/DDBJ databases">
        <title>The Natural Products Discovery Center: Release of the First 8490 Sequenced Strains for Exploring Actinobacteria Biosynthetic Diversity.</title>
        <authorList>
            <person name="Kalkreuter E."/>
            <person name="Kautsar S.A."/>
            <person name="Yang D."/>
            <person name="Bader C.D."/>
            <person name="Teijaro C.N."/>
            <person name="Fluegel L."/>
            <person name="Davis C.M."/>
            <person name="Simpson J.R."/>
            <person name="Lauterbach L."/>
            <person name="Steele A.D."/>
            <person name="Gui C."/>
            <person name="Meng S."/>
            <person name="Li G."/>
            <person name="Viehrig K."/>
            <person name="Ye F."/>
            <person name="Su P."/>
            <person name="Kiefer A.F."/>
            <person name="Nichols A."/>
            <person name="Cepeda A.J."/>
            <person name="Yan W."/>
            <person name="Fan B."/>
            <person name="Jiang Y."/>
            <person name="Adhikari A."/>
            <person name="Zheng C.-J."/>
            <person name="Schuster L."/>
            <person name="Cowan T.M."/>
            <person name="Smanski M.J."/>
            <person name="Chevrette M.G."/>
            <person name="De Carvalho L.P.S."/>
            <person name="Shen B."/>
        </authorList>
    </citation>
    <scope>NUCLEOTIDE SEQUENCE [LARGE SCALE GENOMIC DNA]</scope>
    <source>
        <strain evidence="1 2">NPDC013366</strain>
    </source>
</reference>
<evidence type="ECO:0008006" key="3">
    <source>
        <dbReference type="Google" id="ProtNLM"/>
    </source>
</evidence>
<dbReference type="RefSeq" id="WP_244405770.1">
    <property type="nucleotide sequence ID" value="NZ_JBFACJ010000026.1"/>
</dbReference>
<accession>A0ABW6Z7C9</accession>
<dbReference type="EMBL" id="JBICBM010000025">
    <property type="protein sequence ID" value="MFF9887061.1"/>
    <property type="molecule type" value="Genomic_DNA"/>
</dbReference>
<gene>
    <name evidence="1" type="ORF">ACF1HC_36595</name>
</gene>
<name>A0ABW6Z7C9_9ACTN</name>
<organism evidence="1 2">
    <name type="scientific">Streptomyces eurythermus</name>
    <dbReference type="NCBI Taxonomy" id="42237"/>
    <lineage>
        <taxon>Bacteria</taxon>
        <taxon>Bacillati</taxon>
        <taxon>Actinomycetota</taxon>
        <taxon>Actinomycetes</taxon>
        <taxon>Kitasatosporales</taxon>
        <taxon>Streptomycetaceae</taxon>
        <taxon>Streptomyces</taxon>
    </lineage>
</organism>
<sequence length="58" mass="6587">MEEDLGYPSRGGRPAENPLRTAFAERMRTHHGRRLDPAHVREFTDIDQSLQAVLNVAT</sequence>
<evidence type="ECO:0000313" key="1">
    <source>
        <dbReference type="EMBL" id="MFF9887061.1"/>
    </source>
</evidence>
<proteinExistence type="predicted"/>
<keyword evidence="2" id="KW-1185">Reference proteome</keyword>
<evidence type="ECO:0000313" key="2">
    <source>
        <dbReference type="Proteomes" id="UP001603418"/>
    </source>
</evidence>
<comment type="caution">
    <text evidence="1">The sequence shown here is derived from an EMBL/GenBank/DDBJ whole genome shotgun (WGS) entry which is preliminary data.</text>
</comment>
<protein>
    <recommendedName>
        <fullName evidence="3">Transposase</fullName>
    </recommendedName>
</protein>